<comment type="similarity">
    <text evidence="13">Belongs to the class I-like SAM-binding methyltransferase superfamily. RsmB/NOP family.</text>
</comment>
<dbReference type="GO" id="GO:0006355">
    <property type="term" value="P:regulation of DNA-templated transcription"/>
    <property type="evidence" value="ECO:0007669"/>
    <property type="project" value="InterPro"/>
</dbReference>
<evidence type="ECO:0000256" key="7">
    <source>
        <dbReference type="ARBA" id="ARBA00022679"/>
    </source>
</evidence>
<gene>
    <name evidence="15" type="primary">rsmB</name>
    <name evidence="15" type="ORF">IAB63_00080</name>
</gene>
<dbReference type="Pfam" id="PF01189">
    <property type="entry name" value="Methyltr_RsmB-F"/>
    <property type="match status" value="1"/>
</dbReference>
<evidence type="ECO:0000256" key="10">
    <source>
        <dbReference type="ARBA" id="ARBA00030399"/>
    </source>
</evidence>
<dbReference type="Proteomes" id="UP000824164">
    <property type="component" value="Unassembled WGS sequence"/>
</dbReference>
<dbReference type="GO" id="GO:0008649">
    <property type="term" value="F:rRNA methyltransferase activity"/>
    <property type="evidence" value="ECO:0007669"/>
    <property type="project" value="InterPro"/>
</dbReference>
<feature type="binding site" evidence="13">
    <location>
        <position position="335"/>
    </location>
    <ligand>
        <name>S-adenosyl-L-methionine</name>
        <dbReference type="ChEBI" id="CHEBI:59789"/>
    </ligand>
</feature>
<feature type="binding site" evidence="13">
    <location>
        <position position="290"/>
    </location>
    <ligand>
        <name>S-adenosyl-L-methionine</name>
        <dbReference type="ChEBI" id="CHEBI:59789"/>
    </ligand>
</feature>
<feature type="binding site" evidence="13">
    <location>
        <position position="317"/>
    </location>
    <ligand>
        <name>S-adenosyl-L-methionine</name>
        <dbReference type="ChEBI" id="CHEBI:59789"/>
    </ligand>
</feature>
<dbReference type="InterPro" id="IPR029063">
    <property type="entry name" value="SAM-dependent_MTases_sf"/>
</dbReference>
<evidence type="ECO:0000256" key="9">
    <source>
        <dbReference type="ARBA" id="ARBA00022884"/>
    </source>
</evidence>
<dbReference type="Gene3D" id="3.40.50.150">
    <property type="entry name" value="Vaccinia Virus protein VP39"/>
    <property type="match status" value="1"/>
</dbReference>
<keyword evidence="7 13" id="KW-0808">Transferase</keyword>
<dbReference type="GO" id="GO:0003723">
    <property type="term" value="F:RNA binding"/>
    <property type="evidence" value="ECO:0007669"/>
    <property type="project" value="UniProtKB-UniRule"/>
</dbReference>
<name>A0A9D1HEA8_9FIRM</name>
<evidence type="ECO:0000259" key="14">
    <source>
        <dbReference type="PROSITE" id="PS51686"/>
    </source>
</evidence>
<comment type="function">
    <text evidence="1">Specifically methylates the cytosine at position 967 (m5C967) of 16S rRNA.</text>
</comment>
<keyword evidence="5" id="KW-0698">rRNA processing</keyword>
<evidence type="ECO:0000256" key="11">
    <source>
        <dbReference type="ARBA" id="ARBA00031088"/>
    </source>
</evidence>
<comment type="subcellular location">
    <subcellularLocation>
        <location evidence="2">Cytoplasm</location>
    </subcellularLocation>
</comment>
<evidence type="ECO:0000256" key="5">
    <source>
        <dbReference type="ARBA" id="ARBA00022552"/>
    </source>
</evidence>
<dbReference type="PRINTS" id="PR02008">
    <property type="entry name" value="RCMTFAMILY"/>
</dbReference>
<comment type="catalytic activity">
    <reaction evidence="12">
        <text>cytidine(967) in 16S rRNA + S-adenosyl-L-methionine = 5-methylcytidine(967) in 16S rRNA + S-adenosyl-L-homocysteine + H(+)</text>
        <dbReference type="Rhea" id="RHEA:42748"/>
        <dbReference type="Rhea" id="RHEA-COMP:10219"/>
        <dbReference type="Rhea" id="RHEA-COMP:10220"/>
        <dbReference type="ChEBI" id="CHEBI:15378"/>
        <dbReference type="ChEBI" id="CHEBI:57856"/>
        <dbReference type="ChEBI" id="CHEBI:59789"/>
        <dbReference type="ChEBI" id="CHEBI:74483"/>
        <dbReference type="ChEBI" id="CHEBI:82748"/>
        <dbReference type="EC" id="2.1.1.176"/>
    </reaction>
</comment>
<dbReference type="InterPro" id="IPR004573">
    <property type="entry name" value="rRNA_ssu_MeTfrase_B"/>
</dbReference>
<protein>
    <recommendedName>
        <fullName evidence="3">16S rRNA (cytosine(967)-C(5))-methyltransferase</fullName>
        <ecNumber evidence="3">2.1.1.176</ecNumber>
    </recommendedName>
    <alternativeName>
        <fullName evidence="10">16S rRNA m5C967 methyltransferase</fullName>
    </alternativeName>
    <alternativeName>
        <fullName evidence="11">rRNA (cytosine-C(5)-)-methyltransferase RsmB</fullName>
    </alternativeName>
</protein>
<dbReference type="InterPro" id="IPR006027">
    <property type="entry name" value="NusB_RsmB_TIM44"/>
</dbReference>
<dbReference type="InterPro" id="IPR049560">
    <property type="entry name" value="MeTrfase_RsmB-F_NOP2_cat"/>
</dbReference>
<keyword evidence="4" id="KW-0963">Cytoplasm</keyword>
<feature type="binding site" evidence="13">
    <location>
        <begin position="267"/>
        <end position="273"/>
    </location>
    <ligand>
        <name>S-adenosyl-L-methionine</name>
        <dbReference type="ChEBI" id="CHEBI:59789"/>
    </ligand>
</feature>
<keyword evidence="9 13" id="KW-0694">RNA-binding</keyword>
<dbReference type="Pfam" id="PF01029">
    <property type="entry name" value="NusB"/>
    <property type="match status" value="1"/>
</dbReference>
<dbReference type="EC" id="2.1.1.176" evidence="3"/>
<evidence type="ECO:0000256" key="13">
    <source>
        <dbReference type="PROSITE-ProRule" id="PRU01023"/>
    </source>
</evidence>
<dbReference type="Gene3D" id="3.30.70.1170">
    <property type="entry name" value="Sun protein, domain 3"/>
    <property type="match status" value="1"/>
</dbReference>
<dbReference type="InterPro" id="IPR035926">
    <property type="entry name" value="NusB-like_sf"/>
</dbReference>
<reference evidence="15" key="2">
    <citation type="journal article" date="2021" name="PeerJ">
        <title>Extensive microbial diversity within the chicken gut microbiome revealed by metagenomics and culture.</title>
        <authorList>
            <person name="Gilroy R."/>
            <person name="Ravi A."/>
            <person name="Getino M."/>
            <person name="Pursley I."/>
            <person name="Horton D.L."/>
            <person name="Alikhan N.F."/>
            <person name="Baker D."/>
            <person name="Gharbi K."/>
            <person name="Hall N."/>
            <person name="Watson M."/>
            <person name="Adriaenssens E.M."/>
            <person name="Foster-Nyarko E."/>
            <person name="Jarju S."/>
            <person name="Secka A."/>
            <person name="Antonio M."/>
            <person name="Oren A."/>
            <person name="Chaudhuri R.R."/>
            <person name="La Ragione R."/>
            <person name="Hildebrand F."/>
            <person name="Pallen M.J."/>
        </authorList>
    </citation>
    <scope>NUCLEOTIDE SEQUENCE</scope>
    <source>
        <strain evidence="15">CHK187-14744</strain>
    </source>
</reference>
<dbReference type="CDD" id="cd02440">
    <property type="entry name" value="AdoMet_MTases"/>
    <property type="match status" value="1"/>
</dbReference>
<organism evidence="15 16">
    <name type="scientific">Candidatus Onthocola gallistercoris</name>
    <dbReference type="NCBI Taxonomy" id="2840876"/>
    <lineage>
        <taxon>Bacteria</taxon>
        <taxon>Bacillati</taxon>
        <taxon>Bacillota</taxon>
        <taxon>Bacilli</taxon>
        <taxon>Candidatus Onthocola</taxon>
    </lineage>
</organism>
<dbReference type="Gene3D" id="1.10.940.10">
    <property type="entry name" value="NusB-like"/>
    <property type="match status" value="1"/>
</dbReference>
<dbReference type="SUPFAM" id="SSF48013">
    <property type="entry name" value="NusB-like"/>
    <property type="match status" value="1"/>
</dbReference>
<dbReference type="PANTHER" id="PTHR22807:SF53">
    <property type="entry name" value="RIBOSOMAL RNA SMALL SUBUNIT METHYLTRANSFERASE B-RELATED"/>
    <property type="match status" value="1"/>
</dbReference>
<feature type="domain" description="SAM-dependent MTase RsmB/NOP-type" evidence="14">
    <location>
        <begin position="177"/>
        <end position="451"/>
    </location>
</feature>
<evidence type="ECO:0000256" key="1">
    <source>
        <dbReference type="ARBA" id="ARBA00002724"/>
    </source>
</evidence>
<evidence type="ECO:0000313" key="16">
    <source>
        <dbReference type="Proteomes" id="UP000824164"/>
    </source>
</evidence>
<dbReference type="PROSITE" id="PS51686">
    <property type="entry name" value="SAM_MT_RSMB_NOP"/>
    <property type="match status" value="1"/>
</dbReference>
<dbReference type="InterPro" id="IPR001678">
    <property type="entry name" value="MeTrfase_RsmB-F_NOP2_dom"/>
</dbReference>
<dbReference type="InterPro" id="IPR023267">
    <property type="entry name" value="RCMT"/>
</dbReference>
<dbReference type="AlphaFoldDB" id="A0A9D1HEA8"/>
<evidence type="ECO:0000256" key="4">
    <source>
        <dbReference type="ARBA" id="ARBA00022490"/>
    </source>
</evidence>
<evidence type="ECO:0000256" key="8">
    <source>
        <dbReference type="ARBA" id="ARBA00022691"/>
    </source>
</evidence>
<evidence type="ECO:0000256" key="6">
    <source>
        <dbReference type="ARBA" id="ARBA00022603"/>
    </source>
</evidence>
<dbReference type="NCBIfam" id="TIGR00563">
    <property type="entry name" value="rsmB"/>
    <property type="match status" value="1"/>
</dbReference>
<evidence type="ECO:0000256" key="2">
    <source>
        <dbReference type="ARBA" id="ARBA00004496"/>
    </source>
</evidence>
<sequence length="451" mass="50684">MISGENVRGIALDILMESESKASHLVLGRTLSKYQYMDKKERSFISRLTKGTIERRLTLDAMIGSYSSVKIGKMKPLIRNLLRMTAYQIYYMPAVPDAAACNEAVTLAKKRGFRNLSGFVNGVSRSMARHKEDFQARMADDGKDIKTLSFKYAMPEWLCRRWVGAYGLENAIRTFSWFLEDHPTTVRLHRQSGEDGQADAFLETMAAEGIRTEISALIPFAFKIQGYDHLTALRPFQDGQCYIQDESSMLAVLAAGIRPSDRIIDVCAAPGGKSILASEYLKDGWIEARDLTEAKVERIRENIQRTHAEHIRTRVQDARIFVKEDEGQADIVLADLPCSGLGVIGRKPDIKYRITQEDIKALSLLQKEILAVAVRYLKPGGTLIFSTCTVSREENEENVRYMTEELGLIPESLDPYLPEALQGKGTAKGQLLLLPGAYDTDGFFIARLRRK</sequence>
<comment type="caution">
    <text evidence="15">The sequence shown here is derived from an EMBL/GenBank/DDBJ whole genome shotgun (WGS) entry which is preliminary data.</text>
</comment>
<dbReference type="NCBIfam" id="NF011494">
    <property type="entry name" value="PRK14902.1"/>
    <property type="match status" value="1"/>
</dbReference>
<keyword evidence="6 13" id="KW-0489">Methyltransferase</keyword>
<accession>A0A9D1HEA8</accession>
<evidence type="ECO:0000313" key="15">
    <source>
        <dbReference type="EMBL" id="HIU01634.1"/>
    </source>
</evidence>
<evidence type="ECO:0000256" key="12">
    <source>
        <dbReference type="ARBA" id="ARBA00047283"/>
    </source>
</evidence>
<reference evidence="15" key="1">
    <citation type="submission" date="2020-10" db="EMBL/GenBank/DDBJ databases">
        <authorList>
            <person name="Gilroy R."/>
        </authorList>
    </citation>
    <scope>NUCLEOTIDE SEQUENCE</scope>
    <source>
        <strain evidence="15">CHK187-14744</strain>
    </source>
</reference>
<dbReference type="EMBL" id="DVLT01000001">
    <property type="protein sequence ID" value="HIU01634.1"/>
    <property type="molecule type" value="Genomic_DNA"/>
</dbReference>
<evidence type="ECO:0000256" key="3">
    <source>
        <dbReference type="ARBA" id="ARBA00012140"/>
    </source>
</evidence>
<dbReference type="SUPFAM" id="SSF53335">
    <property type="entry name" value="S-adenosyl-L-methionine-dependent methyltransferases"/>
    <property type="match status" value="1"/>
</dbReference>
<keyword evidence="8 13" id="KW-0949">S-adenosyl-L-methionine</keyword>
<dbReference type="GO" id="GO:0005737">
    <property type="term" value="C:cytoplasm"/>
    <property type="evidence" value="ECO:0007669"/>
    <property type="project" value="UniProtKB-SubCell"/>
</dbReference>
<dbReference type="PANTHER" id="PTHR22807">
    <property type="entry name" value="NOP2 YEAST -RELATED NOL1/NOP2/FMU SUN DOMAIN-CONTAINING"/>
    <property type="match status" value="1"/>
</dbReference>
<feature type="active site" description="Nucleophile" evidence="13">
    <location>
        <position position="388"/>
    </location>
</feature>
<proteinExistence type="inferred from homology"/>